<dbReference type="eggNOG" id="COG3727">
    <property type="taxonomic scope" value="Bacteria"/>
</dbReference>
<dbReference type="GO" id="GO:0004519">
    <property type="term" value="F:endonuclease activity"/>
    <property type="evidence" value="ECO:0007669"/>
    <property type="project" value="UniProtKB-KW"/>
</dbReference>
<evidence type="ECO:0000256" key="4">
    <source>
        <dbReference type="ARBA" id="ARBA00022801"/>
    </source>
</evidence>
<evidence type="ECO:0000256" key="5">
    <source>
        <dbReference type="ARBA" id="ARBA00023204"/>
    </source>
</evidence>
<dbReference type="CDD" id="cd00221">
    <property type="entry name" value="Vsr"/>
    <property type="match status" value="1"/>
</dbReference>
<dbReference type="Pfam" id="PF03852">
    <property type="entry name" value="Vsr"/>
    <property type="match status" value="1"/>
</dbReference>
<keyword evidence="3" id="KW-0227">DNA damage</keyword>
<dbReference type="NCBIfam" id="TIGR00632">
    <property type="entry name" value="vsr"/>
    <property type="match status" value="1"/>
</dbReference>
<organism evidence="7">
    <name type="scientific">Pseudomonas putida (strain W619)</name>
    <dbReference type="NCBI Taxonomy" id="390235"/>
    <lineage>
        <taxon>Bacteria</taxon>
        <taxon>Pseudomonadati</taxon>
        <taxon>Pseudomonadota</taxon>
        <taxon>Gammaproteobacteria</taxon>
        <taxon>Pseudomonadales</taxon>
        <taxon>Pseudomonadaceae</taxon>
        <taxon>Pseudomonas</taxon>
    </lineage>
</organism>
<dbReference type="Gene3D" id="3.40.960.10">
    <property type="entry name" value="VSR Endonuclease"/>
    <property type="match status" value="1"/>
</dbReference>
<evidence type="ECO:0000313" key="7">
    <source>
        <dbReference type="EMBL" id="ACA71188.1"/>
    </source>
</evidence>
<dbReference type="InterPro" id="IPR011335">
    <property type="entry name" value="Restrct_endonuc-II-like"/>
</dbReference>
<comment type="similarity">
    <text evidence="6">Belongs to the Vsr family.</text>
</comment>
<dbReference type="AlphaFoldDB" id="B1J232"/>
<evidence type="ECO:0000256" key="6">
    <source>
        <dbReference type="ARBA" id="ARBA00029466"/>
    </source>
</evidence>
<keyword evidence="5" id="KW-0234">DNA repair</keyword>
<accession>B1J232</accession>
<dbReference type="GO" id="GO:0016787">
    <property type="term" value="F:hydrolase activity"/>
    <property type="evidence" value="ECO:0007669"/>
    <property type="project" value="UniProtKB-KW"/>
</dbReference>
<protein>
    <submittedName>
        <fullName evidence="7">DNA mismatch endonuclease Vsr</fullName>
    </submittedName>
</protein>
<dbReference type="EMBL" id="CP000949">
    <property type="protein sequence ID" value="ACA71188.1"/>
    <property type="molecule type" value="Genomic_DNA"/>
</dbReference>
<dbReference type="REBASE" id="17452">
    <property type="entry name" value="V.PpuWORF680P"/>
</dbReference>
<dbReference type="SUPFAM" id="SSF52980">
    <property type="entry name" value="Restriction endonuclease-like"/>
    <property type="match status" value="1"/>
</dbReference>
<name>B1J232_PSEPW</name>
<sequence>MFVWLWLHGYTSGSAIQQRRATMNQFTASDRMRLIKREHTQPELVVRRLLHSMGLRFRLHSKSLPGSPDVVLPKRRTVVFVHGCYWHRHPGCRYASTPKTRQDFWLPKFASNVERDNRKAEQLRELGWRVVVVWECETKDVMSLDARLRKVFLVAPAPQGDAGCSGQ</sequence>
<keyword evidence="4" id="KW-0378">Hydrolase</keyword>
<evidence type="ECO:0000256" key="3">
    <source>
        <dbReference type="ARBA" id="ARBA00022763"/>
    </source>
</evidence>
<evidence type="ECO:0000256" key="1">
    <source>
        <dbReference type="ARBA" id="ARBA00022722"/>
    </source>
</evidence>
<dbReference type="KEGG" id="ppw:PputW619_0683"/>
<dbReference type="InterPro" id="IPR004603">
    <property type="entry name" value="DNA_mismatch_endonuc_vsr"/>
</dbReference>
<reference evidence="7" key="1">
    <citation type="submission" date="2008-02" db="EMBL/GenBank/DDBJ databases">
        <title>Complete sequence of Psuedomonas putida W619.</title>
        <authorList>
            <consortium name="US DOE Joint Genome Institute"/>
            <person name="Copeland A."/>
            <person name="Lucas S."/>
            <person name="Lapidus A."/>
            <person name="Barry K."/>
            <person name="Detter J.C."/>
            <person name="Glavina del Rio T."/>
            <person name="Dalin E."/>
            <person name="Tice H."/>
            <person name="Pitluck S."/>
            <person name="Chain P."/>
            <person name="Malfatti S."/>
            <person name="Shin M."/>
            <person name="Vergez L."/>
            <person name="Schmutz J."/>
            <person name="Larimer F."/>
            <person name="Land M."/>
            <person name="Hauser L."/>
            <person name="Kyrpides N."/>
            <person name="Kim E."/>
            <person name="Taghavi S."/>
            <person name="Vangronsveld D."/>
            <person name="van der Lelie D."/>
            <person name="Richardson P."/>
        </authorList>
    </citation>
    <scope>NUCLEOTIDE SEQUENCE</scope>
    <source>
        <strain evidence="7">W619</strain>
    </source>
</reference>
<dbReference type="HOGENOM" id="CLU_111913_3_0_6"/>
<gene>
    <name evidence="7" type="ordered locus">PputW619_0683</name>
</gene>
<evidence type="ECO:0000256" key="2">
    <source>
        <dbReference type="ARBA" id="ARBA00022759"/>
    </source>
</evidence>
<dbReference type="GO" id="GO:0006298">
    <property type="term" value="P:mismatch repair"/>
    <property type="evidence" value="ECO:0007669"/>
    <property type="project" value="InterPro"/>
</dbReference>
<keyword evidence="2 7" id="KW-0255">Endonuclease</keyword>
<dbReference type="STRING" id="390235.PputW619_0683"/>
<proteinExistence type="inferred from homology"/>
<keyword evidence="1" id="KW-0540">Nuclease</keyword>